<proteinExistence type="predicted"/>
<organism evidence="1 2">
    <name type="scientific">Marivirga sericea</name>
    <dbReference type="NCBI Taxonomy" id="1028"/>
    <lineage>
        <taxon>Bacteria</taxon>
        <taxon>Pseudomonadati</taxon>
        <taxon>Bacteroidota</taxon>
        <taxon>Cytophagia</taxon>
        <taxon>Cytophagales</taxon>
        <taxon>Marivirgaceae</taxon>
        <taxon>Marivirga</taxon>
    </lineage>
</organism>
<dbReference type="RefSeq" id="WP_085518581.1">
    <property type="nucleotide sequence ID" value="NZ_FXAW01000008.1"/>
</dbReference>
<dbReference type="OrthoDB" id="9972580at2"/>
<protein>
    <submittedName>
        <fullName evidence="1">Uncharacterized protein</fullName>
    </submittedName>
</protein>
<dbReference type="AlphaFoldDB" id="A0A1X7L3M9"/>
<sequence length="90" mass="10368">MIKNDQVWLVSESNPKPDNYIAIFCVDAKSKKDRLGFTVYPNSKEAMGRAKYLQVKYAAKQIRLFYPNSVSIIIKTSIQTHQKNLPKSNF</sequence>
<gene>
    <name evidence="1" type="ORF">SAMN05661096_03446</name>
</gene>
<dbReference type="EMBL" id="FXAW01000008">
    <property type="protein sequence ID" value="SMG48305.1"/>
    <property type="molecule type" value="Genomic_DNA"/>
</dbReference>
<evidence type="ECO:0000313" key="1">
    <source>
        <dbReference type="EMBL" id="SMG48305.1"/>
    </source>
</evidence>
<accession>A0A1X7L3M9</accession>
<name>A0A1X7L3M9_9BACT</name>
<reference evidence="2" key="1">
    <citation type="submission" date="2017-04" db="EMBL/GenBank/DDBJ databases">
        <authorList>
            <person name="Varghese N."/>
            <person name="Submissions S."/>
        </authorList>
    </citation>
    <scope>NUCLEOTIDE SEQUENCE [LARGE SCALE GENOMIC DNA]</scope>
    <source>
        <strain evidence="2">DSM 4125</strain>
    </source>
</reference>
<evidence type="ECO:0000313" key="2">
    <source>
        <dbReference type="Proteomes" id="UP000193804"/>
    </source>
</evidence>
<dbReference type="Proteomes" id="UP000193804">
    <property type="component" value="Unassembled WGS sequence"/>
</dbReference>
<keyword evidence="2" id="KW-1185">Reference proteome</keyword>